<dbReference type="InterPro" id="IPR045005">
    <property type="entry name" value="BPM1-6"/>
</dbReference>
<feature type="domain" description="MATH" evidence="1">
    <location>
        <begin position="23"/>
        <end position="136"/>
    </location>
</feature>
<accession>A0A0E0MH92</accession>
<reference evidence="2" key="1">
    <citation type="submission" date="2015-04" db="UniProtKB">
        <authorList>
            <consortium name="EnsemblPlants"/>
        </authorList>
    </citation>
    <scope>IDENTIFICATION</scope>
</reference>
<proteinExistence type="predicted"/>
<name>A0A0E0MH92_ORYPU</name>
<organism evidence="2">
    <name type="scientific">Oryza punctata</name>
    <name type="common">Red rice</name>
    <dbReference type="NCBI Taxonomy" id="4537"/>
    <lineage>
        <taxon>Eukaryota</taxon>
        <taxon>Viridiplantae</taxon>
        <taxon>Streptophyta</taxon>
        <taxon>Embryophyta</taxon>
        <taxon>Tracheophyta</taxon>
        <taxon>Spermatophyta</taxon>
        <taxon>Magnoliopsida</taxon>
        <taxon>Liliopsida</taxon>
        <taxon>Poales</taxon>
        <taxon>Poaceae</taxon>
        <taxon>BOP clade</taxon>
        <taxon>Oryzoideae</taxon>
        <taxon>Oryzeae</taxon>
        <taxon>Oryzinae</taxon>
        <taxon>Oryza</taxon>
    </lineage>
</organism>
<evidence type="ECO:0000259" key="1">
    <source>
        <dbReference type="PROSITE" id="PS50144"/>
    </source>
</evidence>
<dbReference type="AlphaFoldDB" id="A0A0E0MH92"/>
<dbReference type="CDD" id="cd00121">
    <property type="entry name" value="MATH"/>
    <property type="match status" value="1"/>
</dbReference>
<sequence>MMTRRHDVGCATTSTIVAPPNPTGHYVVRIDGYSQTKARVAAGDYVGSLGFTVGGHAWKIRYYHYTRGPVDVKARFVFSLLDRDGEPVPSHTYTSEETLFSNPSRVFGSSRFISHDDLEKSGHLIGGERFAVRCDVTVMKGVEVRAGPPPSSLGAAEASALRRKLDTGRGEDVRFRAGGKTFTRRSPELEAILCSRRGGGGGGGGCFFTRMITRRWRIIEVDDDMDAAAFRALLHASFTRTRCRRWHSETCRPWRRT</sequence>
<evidence type="ECO:0000313" key="2">
    <source>
        <dbReference type="EnsemblPlants" id="OPUNC11G16500.1"/>
    </source>
</evidence>
<protein>
    <recommendedName>
        <fullName evidence="1">MATH domain-containing protein</fullName>
    </recommendedName>
</protein>
<dbReference type="Gene3D" id="2.60.210.10">
    <property type="entry name" value="Apoptosis, Tumor Necrosis Factor Receptor Associated Protein 2, Chain A"/>
    <property type="match status" value="1"/>
</dbReference>
<dbReference type="PANTHER" id="PTHR26379">
    <property type="entry name" value="BTB/POZ AND MATH DOMAIN-CONTAINING PROTEIN 1"/>
    <property type="match status" value="1"/>
</dbReference>
<dbReference type="InterPro" id="IPR002083">
    <property type="entry name" value="MATH/TRAF_dom"/>
</dbReference>
<reference evidence="2" key="2">
    <citation type="submission" date="2018-05" db="EMBL/GenBank/DDBJ databases">
        <title>OpunRS2 (Oryza punctata Reference Sequence Version 2).</title>
        <authorList>
            <person name="Zhang J."/>
            <person name="Kudrna D."/>
            <person name="Lee S."/>
            <person name="Talag J."/>
            <person name="Welchert J."/>
            <person name="Wing R.A."/>
        </authorList>
    </citation>
    <scope>NUCLEOTIDE SEQUENCE [LARGE SCALE GENOMIC DNA]</scope>
</reference>
<dbReference type="STRING" id="4537.A0A0E0MH92"/>
<keyword evidence="3" id="KW-1185">Reference proteome</keyword>
<dbReference type="EnsemblPlants" id="OPUNC11G16500.1">
    <property type="protein sequence ID" value="OPUNC11G16500.1"/>
    <property type="gene ID" value="OPUNC11G16500"/>
</dbReference>
<dbReference type="HOGENOM" id="CLU_004253_2_1_1"/>
<dbReference type="SUPFAM" id="SSF49599">
    <property type="entry name" value="TRAF domain-like"/>
    <property type="match status" value="1"/>
</dbReference>
<dbReference type="GO" id="GO:0016567">
    <property type="term" value="P:protein ubiquitination"/>
    <property type="evidence" value="ECO:0007669"/>
    <property type="project" value="InterPro"/>
</dbReference>
<dbReference type="InterPro" id="IPR008974">
    <property type="entry name" value="TRAF-like"/>
</dbReference>
<dbReference type="OMA" id="PTMSTLC"/>
<dbReference type="PROSITE" id="PS50144">
    <property type="entry name" value="MATH"/>
    <property type="match status" value="1"/>
</dbReference>
<dbReference type="eggNOG" id="KOG1987">
    <property type="taxonomic scope" value="Eukaryota"/>
</dbReference>
<dbReference type="PANTHER" id="PTHR26379:SF187">
    <property type="entry name" value="OS07G0655300 PROTEIN"/>
    <property type="match status" value="1"/>
</dbReference>
<evidence type="ECO:0000313" key="3">
    <source>
        <dbReference type="Proteomes" id="UP000026962"/>
    </source>
</evidence>
<dbReference type="Proteomes" id="UP000026962">
    <property type="component" value="Chromosome 11"/>
</dbReference>
<dbReference type="Gramene" id="OPUNC11G16500.1">
    <property type="protein sequence ID" value="OPUNC11G16500.1"/>
    <property type="gene ID" value="OPUNC11G16500"/>
</dbReference>